<dbReference type="RefSeq" id="WP_256131296.1">
    <property type="nucleotide sequence ID" value="NZ_JANFXK010000004.1"/>
</dbReference>
<dbReference type="SMART" id="SM00267">
    <property type="entry name" value="GGDEF"/>
    <property type="match status" value="1"/>
</dbReference>
<dbReference type="InterPro" id="IPR050469">
    <property type="entry name" value="Diguanylate_Cyclase"/>
</dbReference>
<keyword evidence="5" id="KW-1185">Reference proteome</keyword>
<sequence length="736" mass="83900">MMHKQHRFFCVFALILILCACPLVSSAAETENGKDISYYTDIPEVTKEEIADIESIKKQNPDGLVYGMIHSEEAFVAGDGEIEGYTRLICQRLSDLFGLKITPRIMEWNELMDGLGNGSVDLCGDLTATPDRREKYFMTSSIAERSFSVFRNGKRAPLDLINGSQKLRYGFLKGSITYERVRETSAVPFEAVFVQDYQQGVEKLRDGTIDGFIYEAMSESLLEYYPDIAYQEYYPVAFTSASLATADPELSPLIDVVQKYLEHGGKEELSILHEQGEKEYLRHNLYKKLTEEEKEYLEYHIDNKIPVPVAAEFDNYPVSFYNKQEKEWQGIAHDILKEMQSLTGLTFEVTTGADEPWNSILDKLDRGDAAIITNLLKSKDREGHYLWPEEPYSVDTYVLLSRMDRDDMTISQVSAAKVGLLEGSAYEEIFNRIFPDHTNSVLYPDAQQCFEALDSGEVDLVMMPRHLLLYITNYMERPGFKVNVALDIPCESYFGFNKEEKTLCSIVSKAQEVVDCEEITDHWERRVFDYDKKLAQQRIPYLIGICALLIIVLVLVVILYRKRERSSRQMVITDHLTSLYNRYFFEEQLQHEWNEAIKYRLPLSLLTIDIDCFKEYNDTYGHPQGDLLLQTVSAIFREALMRPGDFAARTGGDEFSILLPNTDLEGAAFVAEKIRRKVESAAVENLGDGKPTSVTVSIGVACVEPCPDDCLADFVAASDKVLYKAKNEGRNRVYTS</sequence>
<accession>A0ABT1RLN6</accession>
<gene>
    <name evidence="4" type="ORF">NE619_05165</name>
</gene>
<name>A0ABT1RLN6_9FIRM</name>
<dbReference type="GO" id="GO:0052621">
    <property type="term" value="F:diguanylate cyclase activity"/>
    <property type="evidence" value="ECO:0007669"/>
    <property type="project" value="UniProtKB-EC"/>
</dbReference>
<feature type="domain" description="GGDEF" evidence="3">
    <location>
        <begin position="601"/>
        <end position="736"/>
    </location>
</feature>
<keyword evidence="4" id="KW-0808">Transferase</keyword>
<dbReference type="InterPro" id="IPR001638">
    <property type="entry name" value="Solute-binding_3/MltF_N"/>
</dbReference>
<evidence type="ECO:0000259" key="3">
    <source>
        <dbReference type="PROSITE" id="PS50887"/>
    </source>
</evidence>
<dbReference type="EMBL" id="JANFXK010000004">
    <property type="protein sequence ID" value="MCQ4636109.1"/>
    <property type="molecule type" value="Genomic_DNA"/>
</dbReference>
<keyword evidence="4" id="KW-0548">Nucleotidyltransferase</keyword>
<dbReference type="Proteomes" id="UP001524502">
    <property type="component" value="Unassembled WGS sequence"/>
</dbReference>
<dbReference type="Gene3D" id="3.40.190.10">
    <property type="entry name" value="Periplasmic binding protein-like II"/>
    <property type="match status" value="4"/>
</dbReference>
<dbReference type="Pfam" id="PF00990">
    <property type="entry name" value="GGDEF"/>
    <property type="match status" value="1"/>
</dbReference>
<dbReference type="SMART" id="SM00062">
    <property type="entry name" value="PBPb"/>
    <property type="match status" value="1"/>
</dbReference>
<dbReference type="InterPro" id="IPR000160">
    <property type="entry name" value="GGDEF_dom"/>
</dbReference>
<reference evidence="4 5" key="1">
    <citation type="submission" date="2022-06" db="EMBL/GenBank/DDBJ databases">
        <title>Isolation of gut microbiota from human fecal samples.</title>
        <authorList>
            <person name="Pamer E.G."/>
            <person name="Barat B."/>
            <person name="Waligurski E."/>
            <person name="Medina S."/>
            <person name="Paddock L."/>
            <person name="Mostad J."/>
        </authorList>
    </citation>
    <scope>NUCLEOTIDE SEQUENCE [LARGE SCALE GENOMIC DNA]</scope>
    <source>
        <strain evidence="4 5">SL.3.17</strain>
    </source>
</reference>
<organism evidence="4 5">
    <name type="scientific">Anaerovorax odorimutans</name>
    <dbReference type="NCBI Taxonomy" id="109327"/>
    <lineage>
        <taxon>Bacteria</taxon>
        <taxon>Bacillati</taxon>
        <taxon>Bacillota</taxon>
        <taxon>Clostridia</taxon>
        <taxon>Peptostreptococcales</taxon>
        <taxon>Anaerovoracaceae</taxon>
        <taxon>Anaerovorax</taxon>
    </lineage>
</organism>
<protein>
    <submittedName>
        <fullName evidence="4">Diguanylate cyclase</fullName>
        <ecNumber evidence="4">2.7.7.65</ecNumber>
    </submittedName>
</protein>
<dbReference type="InterPro" id="IPR043128">
    <property type="entry name" value="Rev_trsase/Diguanyl_cyclase"/>
</dbReference>
<dbReference type="SUPFAM" id="SSF53850">
    <property type="entry name" value="Periplasmic binding protein-like II"/>
    <property type="match status" value="2"/>
</dbReference>
<evidence type="ECO:0000313" key="5">
    <source>
        <dbReference type="Proteomes" id="UP001524502"/>
    </source>
</evidence>
<keyword evidence="1" id="KW-0812">Transmembrane</keyword>
<evidence type="ECO:0000256" key="2">
    <source>
        <dbReference type="SAM" id="SignalP"/>
    </source>
</evidence>
<keyword evidence="2" id="KW-0732">Signal</keyword>
<dbReference type="Pfam" id="PF00497">
    <property type="entry name" value="SBP_bac_3"/>
    <property type="match status" value="2"/>
</dbReference>
<dbReference type="SUPFAM" id="SSF55073">
    <property type="entry name" value="Nucleotide cyclase"/>
    <property type="match status" value="1"/>
</dbReference>
<comment type="caution">
    <text evidence="4">The sequence shown here is derived from an EMBL/GenBank/DDBJ whole genome shotgun (WGS) entry which is preliminary data.</text>
</comment>
<dbReference type="PANTHER" id="PTHR45138">
    <property type="entry name" value="REGULATORY COMPONENTS OF SENSORY TRANSDUCTION SYSTEM"/>
    <property type="match status" value="1"/>
</dbReference>
<evidence type="ECO:0000313" key="4">
    <source>
        <dbReference type="EMBL" id="MCQ4636109.1"/>
    </source>
</evidence>
<feature type="signal peptide" evidence="2">
    <location>
        <begin position="1"/>
        <end position="27"/>
    </location>
</feature>
<dbReference type="CDD" id="cd01949">
    <property type="entry name" value="GGDEF"/>
    <property type="match status" value="1"/>
</dbReference>
<feature type="chain" id="PRO_5045563533" evidence="2">
    <location>
        <begin position="28"/>
        <end position="736"/>
    </location>
</feature>
<dbReference type="Gene3D" id="3.30.70.270">
    <property type="match status" value="1"/>
</dbReference>
<keyword evidence="1" id="KW-0472">Membrane</keyword>
<proteinExistence type="predicted"/>
<feature type="transmembrane region" description="Helical" evidence="1">
    <location>
        <begin position="539"/>
        <end position="560"/>
    </location>
</feature>
<dbReference type="PROSITE" id="PS50887">
    <property type="entry name" value="GGDEF"/>
    <property type="match status" value="1"/>
</dbReference>
<evidence type="ECO:0000256" key="1">
    <source>
        <dbReference type="SAM" id="Phobius"/>
    </source>
</evidence>
<dbReference type="EC" id="2.7.7.65" evidence="4"/>
<dbReference type="NCBIfam" id="TIGR00254">
    <property type="entry name" value="GGDEF"/>
    <property type="match status" value="1"/>
</dbReference>
<dbReference type="PROSITE" id="PS51257">
    <property type="entry name" value="PROKAR_LIPOPROTEIN"/>
    <property type="match status" value="1"/>
</dbReference>
<dbReference type="PANTHER" id="PTHR45138:SF9">
    <property type="entry name" value="DIGUANYLATE CYCLASE DGCM-RELATED"/>
    <property type="match status" value="1"/>
</dbReference>
<keyword evidence="1" id="KW-1133">Transmembrane helix</keyword>
<dbReference type="InterPro" id="IPR029787">
    <property type="entry name" value="Nucleotide_cyclase"/>
</dbReference>